<keyword evidence="4" id="KW-1185">Reference proteome</keyword>
<organism evidence="3 4">
    <name type="scientific">Oedothorax gibbosus</name>
    <dbReference type="NCBI Taxonomy" id="931172"/>
    <lineage>
        <taxon>Eukaryota</taxon>
        <taxon>Metazoa</taxon>
        <taxon>Ecdysozoa</taxon>
        <taxon>Arthropoda</taxon>
        <taxon>Chelicerata</taxon>
        <taxon>Arachnida</taxon>
        <taxon>Araneae</taxon>
        <taxon>Araneomorphae</taxon>
        <taxon>Entelegynae</taxon>
        <taxon>Araneoidea</taxon>
        <taxon>Linyphiidae</taxon>
        <taxon>Erigoninae</taxon>
        <taxon>Oedothorax</taxon>
    </lineage>
</organism>
<evidence type="ECO:0000256" key="1">
    <source>
        <dbReference type="SAM" id="Coils"/>
    </source>
</evidence>
<feature type="coiled-coil region" evidence="1">
    <location>
        <begin position="217"/>
        <end position="333"/>
    </location>
</feature>
<name>A0AAV6UY67_9ARAC</name>
<feature type="coiled-coil region" evidence="1">
    <location>
        <begin position="116"/>
        <end position="143"/>
    </location>
</feature>
<protein>
    <submittedName>
        <fullName evidence="3">Uncharacterized protein</fullName>
    </submittedName>
</protein>
<dbReference type="EMBL" id="JAFNEN010000218">
    <property type="protein sequence ID" value="KAG8189276.1"/>
    <property type="molecule type" value="Genomic_DNA"/>
</dbReference>
<evidence type="ECO:0000256" key="2">
    <source>
        <dbReference type="SAM" id="MobiDB-lite"/>
    </source>
</evidence>
<sequence length="336" mass="38962">MDNKINGALENEEAETDETTDAENETKQVLSDSSLKERTIAEIMKAAKIREALSDQNKNYQYKLSAYIKESSEKDYFQTLDLPLIANESDFAETLKKIDDKKDELEEFRGSIASKLEYLNTEIKRKQEELTTLRNMFSDMKEKVALQAVNSETGECFTKQEVEELLKKEEKMAKILEFYQLEAIKKRKILEAAIKDKKNLVEGPLDYGEYEIMCTKTENNEEIIKQLKQEIKDYTTKSAKVVNALSHLNQKLLASRIEKSSAQEKEAGMEKELDQEKTEYTSMSAKNKELQHKCILLQHPRLLEDHNNVVEENEQAKKELEELKNKYESLVSSIYK</sequence>
<evidence type="ECO:0000313" key="3">
    <source>
        <dbReference type="EMBL" id="KAG8189276.1"/>
    </source>
</evidence>
<keyword evidence="1" id="KW-0175">Coiled coil</keyword>
<proteinExistence type="predicted"/>
<feature type="region of interest" description="Disordered" evidence="2">
    <location>
        <begin position="1"/>
        <end position="33"/>
    </location>
</feature>
<gene>
    <name evidence="3" type="ORF">JTE90_019036</name>
</gene>
<dbReference type="Proteomes" id="UP000827092">
    <property type="component" value="Unassembled WGS sequence"/>
</dbReference>
<feature type="compositionally biased region" description="Acidic residues" evidence="2">
    <location>
        <begin position="10"/>
        <end position="23"/>
    </location>
</feature>
<comment type="caution">
    <text evidence="3">The sequence shown here is derived from an EMBL/GenBank/DDBJ whole genome shotgun (WGS) entry which is preliminary data.</text>
</comment>
<reference evidence="3 4" key="1">
    <citation type="journal article" date="2022" name="Nat. Ecol. Evol.">
        <title>A masculinizing supergene underlies an exaggerated male reproductive morph in a spider.</title>
        <authorList>
            <person name="Hendrickx F."/>
            <person name="De Corte Z."/>
            <person name="Sonet G."/>
            <person name="Van Belleghem S.M."/>
            <person name="Kostlbacher S."/>
            <person name="Vangestel C."/>
        </authorList>
    </citation>
    <scope>NUCLEOTIDE SEQUENCE [LARGE SCALE GENOMIC DNA]</scope>
    <source>
        <strain evidence="3">W744_W776</strain>
    </source>
</reference>
<accession>A0AAV6UY67</accession>
<evidence type="ECO:0000313" key="4">
    <source>
        <dbReference type="Proteomes" id="UP000827092"/>
    </source>
</evidence>
<dbReference type="AlphaFoldDB" id="A0AAV6UY67"/>